<evidence type="ECO:0000313" key="10">
    <source>
        <dbReference type="Proteomes" id="UP000285310"/>
    </source>
</evidence>
<evidence type="ECO:0000256" key="3">
    <source>
        <dbReference type="ARBA" id="ARBA00023235"/>
    </source>
</evidence>
<comment type="similarity">
    <text evidence="1 4 7">Belongs to the tRNA pseudouridine synthase TruA family.</text>
</comment>
<dbReference type="InterPro" id="IPR020094">
    <property type="entry name" value="TruA/RsuA/RluB/E/F_N"/>
</dbReference>
<dbReference type="Pfam" id="PF01416">
    <property type="entry name" value="PseudoU_synth_1"/>
    <property type="match status" value="2"/>
</dbReference>
<evidence type="ECO:0000256" key="5">
    <source>
        <dbReference type="PIRSR" id="PIRSR001430-1"/>
    </source>
</evidence>
<evidence type="ECO:0000256" key="1">
    <source>
        <dbReference type="ARBA" id="ARBA00009375"/>
    </source>
</evidence>
<organism evidence="9 10">
    <name type="scientific">Salinisphaera japonica YTM-1</name>
    <dbReference type="NCBI Taxonomy" id="1209778"/>
    <lineage>
        <taxon>Bacteria</taxon>
        <taxon>Pseudomonadati</taxon>
        <taxon>Pseudomonadota</taxon>
        <taxon>Gammaproteobacteria</taxon>
        <taxon>Salinisphaerales</taxon>
        <taxon>Salinisphaeraceae</taxon>
        <taxon>Salinisphaera</taxon>
    </lineage>
</organism>
<comment type="function">
    <text evidence="4">Formation of pseudouridine at positions 38, 39 and 40 in the anticodon stem and loop of transfer RNAs.</text>
</comment>
<dbReference type="EC" id="5.4.99.12" evidence="4"/>
<accession>A0A423Q258</accession>
<dbReference type="InterPro" id="IPR020097">
    <property type="entry name" value="PsdUridine_synth_TruA_a/b_dom"/>
</dbReference>
<dbReference type="HAMAP" id="MF_00171">
    <property type="entry name" value="TruA"/>
    <property type="match status" value="1"/>
</dbReference>
<comment type="catalytic activity">
    <reaction evidence="4 7">
        <text>uridine(38/39/40) in tRNA = pseudouridine(38/39/40) in tRNA</text>
        <dbReference type="Rhea" id="RHEA:22376"/>
        <dbReference type="Rhea" id="RHEA-COMP:10085"/>
        <dbReference type="Rhea" id="RHEA-COMP:10087"/>
        <dbReference type="ChEBI" id="CHEBI:65314"/>
        <dbReference type="ChEBI" id="CHEBI:65315"/>
        <dbReference type="EC" id="5.4.99.12"/>
    </reaction>
</comment>
<dbReference type="RefSeq" id="WP_123656671.1">
    <property type="nucleotide sequence ID" value="NZ_AYKG01000001.1"/>
</dbReference>
<dbReference type="InterPro" id="IPR001406">
    <property type="entry name" value="PsdUridine_synth_TruA"/>
</dbReference>
<dbReference type="InParanoid" id="A0A423Q258"/>
<sequence length="267" mass="29735">MNDAMNAVTRWAACIEYDGTAYHGWQSQPHAASVQDTLETALSRVADRPIRVVCSGRTDTGVHAQGQIVHFDTDADRRARSWLLGTNRYLPDDIAPQWFVPVPETFHARFQATARSYRYWLTDREAPSALWRNRAWHVHHRLDHEAMAAGAVHLLGRDDFSAFRAAGCQAKSPVRDVQQISVIREGDWLRLDIRANAFLHHMVRNIVGTLAVIGRGEADPAWTARLLAGRDRRRAGMTAPAAGLSLRHVSYPPDTDLPGPAVGPAGW</sequence>
<dbReference type="Proteomes" id="UP000285310">
    <property type="component" value="Unassembled WGS sequence"/>
</dbReference>
<dbReference type="PANTHER" id="PTHR11142">
    <property type="entry name" value="PSEUDOURIDYLATE SYNTHASE"/>
    <property type="match status" value="1"/>
</dbReference>
<name>A0A423Q258_9GAMM</name>
<gene>
    <name evidence="4 9" type="primary">truA</name>
    <name evidence="9" type="synonym">hisT</name>
    <name evidence="9" type="ORF">SAJA_00390</name>
</gene>
<dbReference type="SUPFAM" id="SSF55120">
    <property type="entry name" value="Pseudouridine synthase"/>
    <property type="match status" value="1"/>
</dbReference>
<dbReference type="PANTHER" id="PTHR11142:SF0">
    <property type="entry name" value="TRNA PSEUDOURIDINE SYNTHASE-LIKE 1"/>
    <property type="match status" value="1"/>
</dbReference>
<evidence type="ECO:0000256" key="7">
    <source>
        <dbReference type="RuleBase" id="RU003792"/>
    </source>
</evidence>
<keyword evidence="2 4" id="KW-0819">tRNA processing</keyword>
<feature type="binding site" evidence="4 6">
    <location>
        <position position="117"/>
    </location>
    <ligand>
        <name>substrate</name>
    </ligand>
</feature>
<dbReference type="GO" id="GO:0003723">
    <property type="term" value="F:RNA binding"/>
    <property type="evidence" value="ECO:0007669"/>
    <property type="project" value="InterPro"/>
</dbReference>
<keyword evidence="3 4" id="KW-0413">Isomerase</keyword>
<protein>
    <recommendedName>
        <fullName evidence="4">tRNA pseudouridine synthase A</fullName>
        <ecNumber evidence="4">5.4.99.12</ecNumber>
    </recommendedName>
    <alternativeName>
        <fullName evidence="4">tRNA pseudouridine(38-40) synthase</fullName>
    </alternativeName>
    <alternativeName>
        <fullName evidence="4">tRNA pseudouridylate synthase I</fullName>
    </alternativeName>
    <alternativeName>
        <fullName evidence="4">tRNA-uridine isomerase I</fullName>
    </alternativeName>
</protein>
<dbReference type="NCBIfam" id="TIGR00071">
    <property type="entry name" value="hisT_truA"/>
    <property type="match status" value="1"/>
</dbReference>
<dbReference type="FunFam" id="3.30.70.580:FF:000001">
    <property type="entry name" value="tRNA pseudouridine synthase A"/>
    <property type="match status" value="1"/>
</dbReference>
<comment type="subunit">
    <text evidence="4">Homodimer.</text>
</comment>
<dbReference type="Gene3D" id="3.30.70.580">
    <property type="entry name" value="Pseudouridine synthase I, catalytic domain, N-terminal subdomain"/>
    <property type="match status" value="1"/>
</dbReference>
<dbReference type="GO" id="GO:0031119">
    <property type="term" value="P:tRNA pseudouridine synthesis"/>
    <property type="evidence" value="ECO:0007669"/>
    <property type="project" value="UniProtKB-UniRule"/>
</dbReference>
<comment type="caution">
    <text evidence="9">The sequence shown here is derived from an EMBL/GenBank/DDBJ whole genome shotgun (WGS) entry which is preliminary data.</text>
</comment>
<dbReference type="PIRSF" id="PIRSF001430">
    <property type="entry name" value="tRNA_psdUrid_synth"/>
    <property type="match status" value="1"/>
</dbReference>
<evidence type="ECO:0000259" key="8">
    <source>
        <dbReference type="Pfam" id="PF01416"/>
    </source>
</evidence>
<feature type="domain" description="Pseudouridine synthase I TruA alpha/beta" evidence="8">
    <location>
        <begin position="151"/>
        <end position="252"/>
    </location>
</feature>
<proteinExistence type="inferred from homology"/>
<comment type="caution">
    <text evidence="4">Lacks conserved residue(s) required for the propagation of feature annotation.</text>
</comment>
<evidence type="ECO:0000256" key="4">
    <source>
        <dbReference type="HAMAP-Rule" id="MF_00171"/>
    </source>
</evidence>
<dbReference type="InterPro" id="IPR020095">
    <property type="entry name" value="PsdUridine_synth_TruA_C"/>
</dbReference>
<keyword evidence="10" id="KW-1185">Reference proteome</keyword>
<dbReference type="FunCoup" id="A0A423Q258">
    <property type="interactions" value="511"/>
</dbReference>
<dbReference type="InterPro" id="IPR020103">
    <property type="entry name" value="PsdUridine_synth_cat_dom_sf"/>
</dbReference>
<evidence type="ECO:0000256" key="6">
    <source>
        <dbReference type="PIRSR" id="PIRSR001430-2"/>
    </source>
</evidence>
<dbReference type="AlphaFoldDB" id="A0A423Q258"/>
<evidence type="ECO:0000313" key="9">
    <source>
        <dbReference type="EMBL" id="ROO32740.1"/>
    </source>
</evidence>
<feature type="active site" description="Nucleophile" evidence="4 5">
    <location>
        <position position="59"/>
    </location>
</feature>
<dbReference type="EMBL" id="AYKG01000001">
    <property type="protein sequence ID" value="ROO32740.1"/>
    <property type="molecule type" value="Genomic_DNA"/>
</dbReference>
<dbReference type="GO" id="GO:0160147">
    <property type="term" value="F:tRNA pseudouridine(38-40) synthase activity"/>
    <property type="evidence" value="ECO:0007669"/>
    <property type="project" value="UniProtKB-EC"/>
</dbReference>
<dbReference type="Gene3D" id="3.30.70.660">
    <property type="entry name" value="Pseudouridine synthase I, catalytic domain, C-terminal subdomain"/>
    <property type="match status" value="1"/>
</dbReference>
<reference evidence="9 10" key="1">
    <citation type="submission" date="2013-10" db="EMBL/GenBank/DDBJ databases">
        <title>Salinisphaera japonica YTM-1 Genome Sequencing.</title>
        <authorList>
            <person name="Lai Q."/>
            <person name="Li C."/>
            <person name="Shao Z."/>
        </authorList>
    </citation>
    <scope>NUCLEOTIDE SEQUENCE [LARGE SCALE GENOMIC DNA]</scope>
    <source>
        <strain evidence="9 10">YTM-1</strain>
    </source>
</reference>
<evidence type="ECO:0000256" key="2">
    <source>
        <dbReference type="ARBA" id="ARBA00022694"/>
    </source>
</evidence>
<dbReference type="CDD" id="cd02570">
    <property type="entry name" value="PseudoU_synth_EcTruA"/>
    <property type="match status" value="1"/>
</dbReference>
<feature type="domain" description="Pseudouridine synthase I TruA alpha/beta" evidence="8">
    <location>
        <begin position="13"/>
        <end position="110"/>
    </location>
</feature>
<dbReference type="OrthoDB" id="9811823at2"/>